<dbReference type="GO" id="GO:0005682">
    <property type="term" value="C:U5 snRNP"/>
    <property type="evidence" value="ECO:0007669"/>
    <property type="project" value="InterPro"/>
</dbReference>
<name>A0A443PQF3_9MAGN</name>
<dbReference type="Pfam" id="PF17780">
    <property type="entry name" value="OCRE"/>
    <property type="match status" value="1"/>
</dbReference>
<gene>
    <name evidence="3" type="ORF">CKAN_02221900</name>
</gene>
<reference evidence="3 4" key="1">
    <citation type="journal article" date="2019" name="Nat. Plants">
        <title>Stout camphor tree genome fills gaps in understanding of flowering plant genome evolution.</title>
        <authorList>
            <person name="Chaw S.M."/>
            <person name="Liu Y.C."/>
            <person name="Wu Y.W."/>
            <person name="Wang H.Y."/>
            <person name="Lin C.I."/>
            <person name="Wu C.S."/>
            <person name="Ke H.M."/>
            <person name="Chang L.Y."/>
            <person name="Hsu C.Y."/>
            <person name="Yang H.T."/>
            <person name="Sudianto E."/>
            <person name="Hsu M.H."/>
            <person name="Wu K.P."/>
            <person name="Wang L.N."/>
            <person name="Leebens-Mack J.H."/>
            <person name="Tsai I.J."/>
        </authorList>
    </citation>
    <scope>NUCLEOTIDE SEQUENCE [LARGE SCALE GENOMIC DNA]</scope>
    <source>
        <strain evidence="4">cv. Chaw 1501</strain>
        <tissue evidence="3">Young leaves</tissue>
    </source>
</reference>
<feature type="region of interest" description="Disordered" evidence="1">
    <location>
        <begin position="1"/>
        <end position="71"/>
    </location>
</feature>
<sequence length="430" mass="47827">MEDGNTSRSHLKRSLPQDDEDDPHRPSMQKRPRFPKGKKDAKKAKTDDGGLEEAGPIDRPDPRFAANERAMRRKQITKELIIDQSSAALQDVTAGEVNYEDNDHFEDDGTLYEPFNLNQEREEGYFDAQGNFVEYVKENEIKDAWLDSVDVEPRFDEKRSLKTSDEEEIPDLSADDIGKIKRRITNVLHRGETVLQALRRLKGISTGKKGKMPEHIKCTFDQLTEDSMKLMENGDYNVYHDEREVFEREAEGYERIARAREGTTMSVTNGTLDSHVREDIFSGGAGTGVGSFPVAELPAGDSNLNMPAAHVSSGNGGDAFDMFGEDDENTTSNLPINRDGLGPQPAAESVVSSQNMESEGGGTELATDYVYDESSGYYYSSTLGYYYDPTSGLYCCATSGTWYSFNEQSGTYEEIRAEAMTDAAIQGESS</sequence>
<accession>A0A443PQF3</accession>
<evidence type="ECO:0000313" key="4">
    <source>
        <dbReference type="Proteomes" id="UP000283530"/>
    </source>
</evidence>
<dbReference type="InterPro" id="IPR039905">
    <property type="entry name" value="CD2BP2/Lin1"/>
</dbReference>
<keyword evidence="4" id="KW-1185">Reference proteome</keyword>
<evidence type="ECO:0000256" key="1">
    <source>
        <dbReference type="SAM" id="MobiDB-lite"/>
    </source>
</evidence>
<proteinExistence type="predicted"/>
<feature type="compositionally biased region" description="Basic residues" evidence="1">
    <location>
        <begin position="27"/>
        <end position="42"/>
    </location>
</feature>
<dbReference type="OrthoDB" id="331341at2759"/>
<dbReference type="PANTHER" id="PTHR13138:SF3">
    <property type="entry name" value="CD2 ANTIGEN CYTOPLASMIC TAIL-BINDING PROTEIN 2"/>
    <property type="match status" value="1"/>
</dbReference>
<dbReference type="InterPro" id="IPR041591">
    <property type="entry name" value="OCRE"/>
</dbReference>
<comment type="caution">
    <text evidence="3">The sequence shown here is derived from an EMBL/GenBank/DDBJ whole genome shotgun (WGS) entry which is preliminary data.</text>
</comment>
<dbReference type="EMBL" id="QPKB01000009">
    <property type="protein sequence ID" value="RWR92989.1"/>
    <property type="molecule type" value="Genomic_DNA"/>
</dbReference>
<dbReference type="STRING" id="337451.A0A443PQF3"/>
<dbReference type="InterPro" id="IPR035623">
    <property type="entry name" value="SUA-like_OCRE"/>
</dbReference>
<feature type="region of interest" description="Disordered" evidence="1">
    <location>
        <begin position="328"/>
        <end position="365"/>
    </location>
</feature>
<feature type="domain" description="OCRE" evidence="2">
    <location>
        <begin position="367"/>
        <end position="414"/>
    </location>
</feature>
<protein>
    <submittedName>
        <fullName evidence="3">CD2 antigen cytoplasmic tail-binding protein 2 isoform X1</fullName>
    </submittedName>
</protein>
<organism evidence="3 4">
    <name type="scientific">Cinnamomum micranthum f. kanehirae</name>
    <dbReference type="NCBI Taxonomy" id="337451"/>
    <lineage>
        <taxon>Eukaryota</taxon>
        <taxon>Viridiplantae</taxon>
        <taxon>Streptophyta</taxon>
        <taxon>Embryophyta</taxon>
        <taxon>Tracheophyta</taxon>
        <taxon>Spermatophyta</taxon>
        <taxon>Magnoliopsida</taxon>
        <taxon>Magnoliidae</taxon>
        <taxon>Laurales</taxon>
        <taxon>Lauraceae</taxon>
        <taxon>Cinnamomum</taxon>
    </lineage>
</organism>
<dbReference type="PANTHER" id="PTHR13138">
    <property type="entry name" value="PROTEIN LIN1"/>
    <property type="match status" value="1"/>
</dbReference>
<dbReference type="CDD" id="cd16166">
    <property type="entry name" value="OCRE_SUA_like"/>
    <property type="match status" value="1"/>
</dbReference>
<dbReference type="Proteomes" id="UP000283530">
    <property type="component" value="Unassembled WGS sequence"/>
</dbReference>
<evidence type="ECO:0000259" key="2">
    <source>
        <dbReference type="Pfam" id="PF17780"/>
    </source>
</evidence>
<evidence type="ECO:0000313" key="3">
    <source>
        <dbReference type="EMBL" id="RWR92989.1"/>
    </source>
</evidence>
<dbReference type="AlphaFoldDB" id="A0A443PQF3"/>